<reference evidence="2" key="1">
    <citation type="submission" date="2017-02" db="UniProtKB">
        <authorList>
            <consortium name="WormBaseParasite"/>
        </authorList>
    </citation>
    <scope>IDENTIFICATION</scope>
</reference>
<evidence type="ECO:0000313" key="2">
    <source>
        <dbReference type="WBParaSite" id="BTMF_0001019701-mRNA-1"/>
    </source>
</evidence>
<dbReference type="AlphaFoldDB" id="A0A0R3QR62"/>
<keyword evidence="1" id="KW-0812">Transmembrane</keyword>
<organism evidence="2">
    <name type="scientific">Brugia timori</name>
    <dbReference type="NCBI Taxonomy" id="42155"/>
    <lineage>
        <taxon>Eukaryota</taxon>
        <taxon>Metazoa</taxon>
        <taxon>Ecdysozoa</taxon>
        <taxon>Nematoda</taxon>
        <taxon>Chromadorea</taxon>
        <taxon>Rhabditida</taxon>
        <taxon>Spirurina</taxon>
        <taxon>Spiruromorpha</taxon>
        <taxon>Filarioidea</taxon>
        <taxon>Onchocercidae</taxon>
        <taxon>Brugia</taxon>
    </lineage>
</organism>
<keyword evidence="1" id="KW-1133">Transmembrane helix</keyword>
<dbReference type="WBParaSite" id="BTMF_0001019701-mRNA-1">
    <property type="protein sequence ID" value="BTMF_0001019701-mRNA-1"/>
    <property type="gene ID" value="BTMF_0001019701"/>
</dbReference>
<sequence length="165" mass="18536">LQSNSSVVGLYLPVTCLQDKLQVGNVLSFALDVFLAFSRIRTFQTIMNKSNGQKKVITCIFGWRVIAIAWVIIAHSLILIQVCLIHLLVVGGLFIKKGFPIVFDGIQTLLVFGIEQIVSYILDFSTLFIIECPFINIDNALWKRLKSHDAQGMGVEKTVQKKMNH</sequence>
<keyword evidence="1" id="KW-0472">Membrane</keyword>
<name>A0A0R3QR62_9BILA</name>
<protein>
    <submittedName>
        <fullName evidence="2">G_PROTEIN_RECEP_F1_2 domain-containing protein</fullName>
    </submittedName>
</protein>
<evidence type="ECO:0000256" key="1">
    <source>
        <dbReference type="SAM" id="Phobius"/>
    </source>
</evidence>
<feature type="transmembrane region" description="Helical" evidence="1">
    <location>
        <begin position="117"/>
        <end position="137"/>
    </location>
</feature>
<feature type="transmembrane region" description="Helical" evidence="1">
    <location>
        <begin position="61"/>
        <end position="89"/>
    </location>
</feature>
<accession>A0A0R3QR62</accession>
<proteinExistence type="predicted"/>